<evidence type="ECO:0000256" key="3">
    <source>
        <dbReference type="ARBA" id="ARBA00022764"/>
    </source>
</evidence>
<evidence type="ECO:0000256" key="4">
    <source>
        <dbReference type="SAM" id="SignalP"/>
    </source>
</evidence>
<proteinExistence type="inferred from homology"/>
<dbReference type="Proteomes" id="UP000619295">
    <property type="component" value="Unassembled WGS sequence"/>
</dbReference>
<dbReference type="PANTHER" id="PTHR43649">
    <property type="entry name" value="ARABINOSE-BINDING PROTEIN-RELATED"/>
    <property type="match status" value="1"/>
</dbReference>
<dbReference type="EMBL" id="JACXWY010000008">
    <property type="protein sequence ID" value="MBD3846906.1"/>
    <property type="molecule type" value="Genomic_DNA"/>
</dbReference>
<evidence type="ECO:0000313" key="5">
    <source>
        <dbReference type="EMBL" id="MBD3846906.1"/>
    </source>
</evidence>
<dbReference type="InterPro" id="IPR050490">
    <property type="entry name" value="Bact_solute-bd_prot1"/>
</dbReference>
<keyword evidence="3" id="KW-0574">Periplasm</keyword>
<gene>
    <name evidence="5" type="ORF">IED13_14445</name>
</gene>
<comment type="subcellular location">
    <subcellularLocation>
        <location evidence="1">Periplasm</location>
    </subcellularLocation>
</comment>
<organism evidence="5 6">
    <name type="scientific">Bosea spartocytisi</name>
    <dbReference type="NCBI Taxonomy" id="2773451"/>
    <lineage>
        <taxon>Bacteria</taxon>
        <taxon>Pseudomonadati</taxon>
        <taxon>Pseudomonadota</taxon>
        <taxon>Alphaproteobacteria</taxon>
        <taxon>Hyphomicrobiales</taxon>
        <taxon>Boseaceae</taxon>
        <taxon>Bosea</taxon>
    </lineage>
</organism>
<evidence type="ECO:0000313" key="6">
    <source>
        <dbReference type="Proteomes" id="UP000619295"/>
    </source>
</evidence>
<feature type="chain" id="PRO_5038130423" evidence="4">
    <location>
        <begin position="39"/>
        <end position="439"/>
    </location>
</feature>
<evidence type="ECO:0000256" key="1">
    <source>
        <dbReference type="ARBA" id="ARBA00004418"/>
    </source>
</evidence>
<comment type="caution">
    <text evidence="5">The sequence shown here is derived from an EMBL/GenBank/DDBJ whole genome shotgun (WGS) entry which is preliminary data.</text>
</comment>
<keyword evidence="6" id="KW-1185">Reference proteome</keyword>
<dbReference type="AlphaFoldDB" id="A0A927E8X5"/>
<dbReference type="PANTHER" id="PTHR43649:SF12">
    <property type="entry name" value="DIACETYLCHITOBIOSE BINDING PROTEIN DASA"/>
    <property type="match status" value="1"/>
</dbReference>
<evidence type="ECO:0000256" key="2">
    <source>
        <dbReference type="ARBA" id="ARBA00008520"/>
    </source>
</evidence>
<name>A0A927E8X5_9HYPH</name>
<protein>
    <submittedName>
        <fullName evidence="5">Extracellular solute-binding protein</fullName>
    </submittedName>
</protein>
<accession>A0A927E8X5</accession>
<dbReference type="InterPro" id="IPR006059">
    <property type="entry name" value="SBP"/>
</dbReference>
<keyword evidence="4" id="KW-0732">Signal</keyword>
<dbReference type="SUPFAM" id="SSF53850">
    <property type="entry name" value="Periplasmic binding protein-like II"/>
    <property type="match status" value="1"/>
</dbReference>
<feature type="signal peptide" evidence="4">
    <location>
        <begin position="1"/>
        <end position="38"/>
    </location>
</feature>
<dbReference type="Gene3D" id="3.40.190.10">
    <property type="entry name" value="Periplasmic binding protein-like II"/>
    <property type="match status" value="2"/>
</dbReference>
<dbReference type="Pfam" id="PF01547">
    <property type="entry name" value="SBP_bac_1"/>
    <property type="match status" value="1"/>
</dbReference>
<dbReference type="GO" id="GO:0042597">
    <property type="term" value="C:periplasmic space"/>
    <property type="evidence" value="ECO:0007669"/>
    <property type="project" value="UniProtKB-SubCell"/>
</dbReference>
<sequence length="439" mass="47203">MTTSIQTKNSRASRRQFALLASSIVLTLGALAPAPAHAQQVEIAYATFLDPNNKADPRAAAQTRMIEAFEKANPNIKVKVVIDPTQSASARALRSKSDSPDIARFANWSISEIVATGSVLQLDDLLKRDNVSETDWLIPLAQTKVGGKIYGMQQDYRIPVLLYRKSLLDKAAVTPPKTWDEACVAGGKLNKDGVTGYAIPLGSSGGVGGAQALAENLFSSMVTESGGDYFADDGRAFQAPREAVIRTLQTIRDMYGKCKATPPTNAQFGYSETHDGLRAGTIAQGTFGLFRFRAIQSGGAGNDLAWAPPPAFAPAGKMVTYGFQIVVNANSPRREAAWAFTKFMTSPEAQAIAAEGGEVVSRASAYQAPYFKQPEAANQLAWAELIKARGKMVNYSVISSTFNQIIGDATVRMILRNGTAEDAYTEIVAKYDEALKKAR</sequence>
<comment type="similarity">
    <text evidence="2">Belongs to the bacterial solute-binding protein 1 family.</text>
</comment>
<dbReference type="RefSeq" id="WP_191124581.1">
    <property type="nucleotide sequence ID" value="NZ_JACXWY010000008.1"/>
</dbReference>
<reference evidence="5" key="1">
    <citation type="submission" date="2020-09" db="EMBL/GenBank/DDBJ databases">
        <title>Bosea spartocytisi sp. nov. a root nodule endophyte of Spartocytisus supranubius in the high mountain ecosystem fo the Teide National Park (Canary Islands, Spain).</title>
        <authorList>
            <person name="Pulido-Suarez L."/>
            <person name="Peix A."/>
            <person name="Igual J.M."/>
            <person name="Socas-Perez N."/>
            <person name="Velazquez E."/>
            <person name="Flores-Felix J.D."/>
            <person name="Leon-Barrios M."/>
        </authorList>
    </citation>
    <scope>NUCLEOTIDE SEQUENCE</scope>
    <source>
        <strain evidence="5">SSUT16</strain>
    </source>
</reference>